<dbReference type="Proteomes" id="UP000255230">
    <property type="component" value="Unassembled WGS sequence"/>
</dbReference>
<gene>
    <name evidence="2" type="ORF">NCTC10465_00824</name>
</gene>
<dbReference type="InterPro" id="IPR036527">
    <property type="entry name" value="SCP2_sterol-bd_dom_sf"/>
</dbReference>
<evidence type="ECO:0000313" key="2">
    <source>
        <dbReference type="EMBL" id="STY97050.1"/>
    </source>
</evidence>
<protein>
    <submittedName>
        <fullName evidence="2">Sterol carrier protein</fullName>
    </submittedName>
</protein>
<name>A0A109WBE2_FAUOS</name>
<dbReference type="RefSeq" id="WP_062331363.1">
    <property type="nucleotide sequence ID" value="NZ_CBCRZU010000009.1"/>
</dbReference>
<feature type="domain" description="SCP2" evidence="1">
    <location>
        <begin position="51"/>
        <end position="109"/>
    </location>
</feature>
<dbReference type="SUPFAM" id="SSF55718">
    <property type="entry name" value="SCP-like"/>
    <property type="match status" value="1"/>
</dbReference>
<evidence type="ECO:0000313" key="3">
    <source>
        <dbReference type="Proteomes" id="UP000255230"/>
    </source>
</evidence>
<dbReference type="Pfam" id="PF02036">
    <property type="entry name" value="SCP2"/>
    <property type="match status" value="1"/>
</dbReference>
<sequence length="129" mass="14263">MAKILTQEWFDKVDELTNNAGDLNLPPAIKNMSINLQVTDSDNQQVNAAFYDGTIHQGLKDGALTTLKLDADTLKAIFLDRDMNRAMEAFMSGKIRVEGDMGQLMSIQTASPSAEQKQLFKDILANTQV</sequence>
<accession>A0A109WBE2</accession>
<dbReference type="Gene3D" id="3.30.1050.10">
    <property type="entry name" value="SCP2 sterol-binding domain"/>
    <property type="match status" value="1"/>
</dbReference>
<dbReference type="InterPro" id="IPR003033">
    <property type="entry name" value="SCP2_sterol-bd_dom"/>
</dbReference>
<keyword evidence="3" id="KW-1185">Reference proteome</keyword>
<organism evidence="2 3">
    <name type="scientific">Faucicola osloensis</name>
    <name type="common">Moraxella osloensis</name>
    <dbReference type="NCBI Taxonomy" id="34062"/>
    <lineage>
        <taxon>Bacteria</taxon>
        <taxon>Pseudomonadati</taxon>
        <taxon>Pseudomonadota</taxon>
        <taxon>Gammaproteobacteria</taxon>
        <taxon>Moraxellales</taxon>
        <taxon>Moraxellaceae</taxon>
        <taxon>Faucicola</taxon>
    </lineage>
</organism>
<reference evidence="2 3" key="1">
    <citation type="submission" date="2018-06" db="EMBL/GenBank/DDBJ databases">
        <authorList>
            <consortium name="Pathogen Informatics"/>
            <person name="Doyle S."/>
        </authorList>
    </citation>
    <scope>NUCLEOTIDE SEQUENCE [LARGE SCALE GENOMIC DNA]</scope>
    <source>
        <strain evidence="2 3">NCTC10465</strain>
    </source>
</reference>
<dbReference type="GeneID" id="35778649"/>
<dbReference type="EMBL" id="UGPY01000001">
    <property type="protein sequence ID" value="STY97050.1"/>
    <property type="molecule type" value="Genomic_DNA"/>
</dbReference>
<dbReference type="KEGG" id="mos:AXE82_03205"/>
<proteinExistence type="predicted"/>
<evidence type="ECO:0000259" key="1">
    <source>
        <dbReference type="Pfam" id="PF02036"/>
    </source>
</evidence>
<dbReference type="AlphaFoldDB" id="A0A109WBE2"/>